<dbReference type="Proteomes" id="UP000324800">
    <property type="component" value="Unassembled WGS sequence"/>
</dbReference>
<protein>
    <submittedName>
        <fullName evidence="1">Uncharacterized protein</fullName>
    </submittedName>
</protein>
<feature type="non-terminal residue" evidence="1">
    <location>
        <position position="1"/>
    </location>
</feature>
<sequence>SVLFIISASNSSMIVDMSTGQFFDFPGKEDDNKELGDGGPEDFQINSMCINSQTAIPNYTQSPYHSLFDRFVLGVGNGRTGSLHSCIIGHELQILMQGKWYEQLPNLFTSRAYTNAPLHSILLVEEEKLIDLEQDTFTDKSLNRNSREIQKKQQQQQYQYQDSDIFGVSKNIRCTYTSSIFALHEDVVEPIDSKDVGIDASKKTIALGCANGALIQITSQEIRIIPTVRYYANQINKGSSTLKQGLNRQDEKMWEIRSEFIGFDVQHGISWPAPVIFPEEICKQRIQDLDISQSTKQLTPLRNQKSFPNQAAIESGMTQKIQFECGCIADNLIAVLNIKSNKF</sequence>
<dbReference type="EMBL" id="SNRW01034346">
    <property type="protein sequence ID" value="KAA6355609.1"/>
    <property type="molecule type" value="Genomic_DNA"/>
</dbReference>
<reference evidence="1 2" key="1">
    <citation type="submission" date="2019-03" db="EMBL/GenBank/DDBJ databases">
        <title>Single cell metagenomics reveals metabolic interactions within the superorganism composed of flagellate Streblomastix strix and complex community of Bacteroidetes bacteria on its surface.</title>
        <authorList>
            <person name="Treitli S.C."/>
            <person name="Kolisko M."/>
            <person name="Husnik F."/>
            <person name="Keeling P."/>
            <person name="Hampl V."/>
        </authorList>
    </citation>
    <scope>NUCLEOTIDE SEQUENCE [LARGE SCALE GENOMIC DNA]</scope>
    <source>
        <strain evidence="1">ST1C</strain>
    </source>
</reference>
<evidence type="ECO:0000313" key="1">
    <source>
        <dbReference type="EMBL" id="KAA6355609.1"/>
    </source>
</evidence>
<gene>
    <name evidence="1" type="ORF">EZS28_048864</name>
</gene>
<name>A0A5J4TBS8_9EUKA</name>
<accession>A0A5J4TBS8</accession>
<organism evidence="1 2">
    <name type="scientific">Streblomastix strix</name>
    <dbReference type="NCBI Taxonomy" id="222440"/>
    <lineage>
        <taxon>Eukaryota</taxon>
        <taxon>Metamonada</taxon>
        <taxon>Preaxostyla</taxon>
        <taxon>Oxymonadida</taxon>
        <taxon>Streblomastigidae</taxon>
        <taxon>Streblomastix</taxon>
    </lineage>
</organism>
<comment type="caution">
    <text evidence="1">The sequence shown here is derived from an EMBL/GenBank/DDBJ whole genome shotgun (WGS) entry which is preliminary data.</text>
</comment>
<dbReference type="AlphaFoldDB" id="A0A5J4TBS8"/>
<evidence type="ECO:0000313" key="2">
    <source>
        <dbReference type="Proteomes" id="UP000324800"/>
    </source>
</evidence>
<proteinExistence type="predicted"/>